<dbReference type="Gene3D" id="1.10.8.10">
    <property type="entry name" value="DNA helicase RuvA subunit, C-terminal domain"/>
    <property type="match status" value="1"/>
</dbReference>
<proteinExistence type="predicted"/>
<feature type="region of interest" description="Disordered" evidence="2">
    <location>
        <begin position="239"/>
        <end position="620"/>
    </location>
</feature>
<dbReference type="GO" id="GO:0005737">
    <property type="term" value="C:cytoplasm"/>
    <property type="evidence" value="ECO:0007669"/>
    <property type="project" value="TreeGrafter"/>
</dbReference>
<protein>
    <recommendedName>
        <fullName evidence="3">Arf-GAP domain-containing protein</fullName>
    </recommendedName>
</protein>
<organism evidence="4 5">
    <name type="scientific">Aspergillus sydowii CBS 593.65</name>
    <dbReference type="NCBI Taxonomy" id="1036612"/>
    <lineage>
        <taxon>Eukaryota</taxon>
        <taxon>Fungi</taxon>
        <taxon>Dikarya</taxon>
        <taxon>Ascomycota</taxon>
        <taxon>Pezizomycotina</taxon>
        <taxon>Eurotiomycetes</taxon>
        <taxon>Eurotiomycetidae</taxon>
        <taxon>Eurotiales</taxon>
        <taxon>Aspergillaceae</taxon>
        <taxon>Aspergillus</taxon>
        <taxon>Aspergillus subgen. Nidulantes</taxon>
    </lineage>
</organism>
<dbReference type="GeneID" id="63767758"/>
<dbReference type="InterPro" id="IPR051718">
    <property type="entry name" value="ARF_GTPase-activating"/>
</dbReference>
<gene>
    <name evidence="4" type="ORF">ASPSYDRAFT_86572</name>
</gene>
<feature type="compositionally biased region" description="Low complexity" evidence="2">
    <location>
        <begin position="243"/>
        <end position="260"/>
    </location>
</feature>
<feature type="region of interest" description="Disordered" evidence="2">
    <location>
        <begin position="633"/>
        <end position="653"/>
    </location>
</feature>
<evidence type="ECO:0000313" key="4">
    <source>
        <dbReference type="EMBL" id="OJJ62922.1"/>
    </source>
</evidence>
<dbReference type="CDD" id="cd08204">
    <property type="entry name" value="ArfGap"/>
    <property type="match status" value="1"/>
</dbReference>
<dbReference type="PRINTS" id="PR00405">
    <property type="entry name" value="REVINTRACTNG"/>
</dbReference>
<dbReference type="OrthoDB" id="10266696at2759"/>
<dbReference type="PROSITE" id="PS50115">
    <property type="entry name" value="ARFGAP"/>
    <property type="match status" value="1"/>
</dbReference>
<dbReference type="VEuPathDB" id="FungiDB:ASPSYDRAFT_86572"/>
<keyword evidence="1" id="KW-0863">Zinc-finger</keyword>
<feature type="compositionally biased region" description="Polar residues" evidence="2">
    <location>
        <begin position="170"/>
        <end position="186"/>
    </location>
</feature>
<dbReference type="SUPFAM" id="SSF46934">
    <property type="entry name" value="UBA-like"/>
    <property type="match status" value="1"/>
</dbReference>
<feature type="compositionally biased region" description="Low complexity" evidence="2">
    <location>
        <begin position="390"/>
        <end position="422"/>
    </location>
</feature>
<feature type="compositionally biased region" description="Low complexity" evidence="2">
    <location>
        <begin position="588"/>
        <end position="604"/>
    </location>
</feature>
<feature type="compositionally biased region" description="Pro residues" evidence="2">
    <location>
        <begin position="151"/>
        <end position="161"/>
    </location>
</feature>
<evidence type="ECO:0000256" key="2">
    <source>
        <dbReference type="SAM" id="MobiDB-lite"/>
    </source>
</evidence>
<dbReference type="Gene3D" id="1.10.220.150">
    <property type="entry name" value="Arf GTPase activating protein"/>
    <property type="match status" value="1"/>
</dbReference>
<feature type="compositionally biased region" description="Low complexity" evidence="2">
    <location>
        <begin position="289"/>
        <end position="303"/>
    </location>
</feature>
<keyword evidence="1" id="KW-0862">Zinc</keyword>
<dbReference type="FunFam" id="1.10.220.150:FF:000026">
    <property type="entry name" value="GTPase activating protein for Arf, putative"/>
    <property type="match status" value="1"/>
</dbReference>
<dbReference type="SMART" id="SM00105">
    <property type="entry name" value="ArfGap"/>
    <property type="match status" value="1"/>
</dbReference>
<dbReference type="STRING" id="1036612.A0A1L9TU20"/>
<dbReference type="PANTHER" id="PTHR45705">
    <property type="entry name" value="FI20236P1"/>
    <property type="match status" value="1"/>
</dbReference>
<dbReference type="RefSeq" id="XP_040706728.1">
    <property type="nucleotide sequence ID" value="XM_040851685.1"/>
</dbReference>
<dbReference type="EMBL" id="KV878583">
    <property type="protein sequence ID" value="OJJ62922.1"/>
    <property type="molecule type" value="Genomic_DNA"/>
</dbReference>
<evidence type="ECO:0000256" key="1">
    <source>
        <dbReference type="PROSITE-ProRule" id="PRU00288"/>
    </source>
</evidence>
<accession>A0A1L9TU20</accession>
<feature type="compositionally biased region" description="Low complexity" evidence="2">
    <location>
        <begin position="339"/>
        <end position="350"/>
    </location>
</feature>
<dbReference type="InterPro" id="IPR038508">
    <property type="entry name" value="ArfGAP_dom_sf"/>
</dbReference>
<reference evidence="5" key="1">
    <citation type="journal article" date="2017" name="Genome Biol.">
        <title>Comparative genomics reveals high biological diversity and specific adaptations in the industrially and medically important fungal genus Aspergillus.</title>
        <authorList>
            <person name="de Vries R.P."/>
            <person name="Riley R."/>
            <person name="Wiebenga A."/>
            <person name="Aguilar-Osorio G."/>
            <person name="Amillis S."/>
            <person name="Uchima C.A."/>
            <person name="Anderluh G."/>
            <person name="Asadollahi M."/>
            <person name="Askin M."/>
            <person name="Barry K."/>
            <person name="Battaglia E."/>
            <person name="Bayram O."/>
            <person name="Benocci T."/>
            <person name="Braus-Stromeyer S.A."/>
            <person name="Caldana C."/>
            <person name="Canovas D."/>
            <person name="Cerqueira G.C."/>
            <person name="Chen F."/>
            <person name="Chen W."/>
            <person name="Choi C."/>
            <person name="Clum A."/>
            <person name="Dos Santos R.A."/>
            <person name="Damasio A.R."/>
            <person name="Diallinas G."/>
            <person name="Emri T."/>
            <person name="Fekete E."/>
            <person name="Flipphi M."/>
            <person name="Freyberg S."/>
            <person name="Gallo A."/>
            <person name="Gournas C."/>
            <person name="Habgood R."/>
            <person name="Hainaut M."/>
            <person name="Harispe M.L."/>
            <person name="Henrissat B."/>
            <person name="Hilden K.S."/>
            <person name="Hope R."/>
            <person name="Hossain A."/>
            <person name="Karabika E."/>
            <person name="Karaffa L."/>
            <person name="Karanyi Z."/>
            <person name="Krasevec N."/>
            <person name="Kuo A."/>
            <person name="Kusch H."/>
            <person name="LaButti K."/>
            <person name="Lagendijk E.L."/>
            <person name="Lapidus A."/>
            <person name="Levasseur A."/>
            <person name="Lindquist E."/>
            <person name="Lipzen A."/>
            <person name="Logrieco A.F."/>
            <person name="MacCabe A."/>
            <person name="Maekelae M.R."/>
            <person name="Malavazi I."/>
            <person name="Melin P."/>
            <person name="Meyer V."/>
            <person name="Mielnichuk N."/>
            <person name="Miskei M."/>
            <person name="Molnar A.P."/>
            <person name="Mule G."/>
            <person name="Ngan C.Y."/>
            <person name="Orejas M."/>
            <person name="Orosz E."/>
            <person name="Ouedraogo J.P."/>
            <person name="Overkamp K.M."/>
            <person name="Park H.-S."/>
            <person name="Perrone G."/>
            <person name="Piumi F."/>
            <person name="Punt P.J."/>
            <person name="Ram A.F."/>
            <person name="Ramon A."/>
            <person name="Rauscher S."/>
            <person name="Record E."/>
            <person name="Riano-Pachon D.M."/>
            <person name="Robert V."/>
            <person name="Roehrig J."/>
            <person name="Ruller R."/>
            <person name="Salamov A."/>
            <person name="Salih N.S."/>
            <person name="Samson R.A."/>
            <person name="Sandor E."/>
            <person name="Sanguinetti M."/>
            <person name="Schuetze T."/>
            <person name="Sepcic K."/>
            <person name="Shelest E."/>
            <person name="Sherlock G."/>
            <person name="Sophianopoulou V."/>
            <person name="Squina F.M."/>
            <person name="Sun H."/>
            <person name="Susca A."/>
            <person name="Todd R.B."/>
            <person name="Tsang A."/>
            <person name="Unkles S.E."/>
            <person name="van de Wiele N."/>
            <person name="van Rossen-Uffink D."/>
            <person name="Oliveira J.V."/>
            <person name="Vesth T.C."/>
            <person name="Visser J."/>
            <person name="Yu J.-H."/>
            <person name="Zhou M."/>
            <person name="Andersen M.R."/>
            <person name="Archer D.B."/>
            <person name="Baker S.E."/>
            <person name="Benoit I."/>
            <person name="Brakhage A.A."/>
            <person name="Braus G.H."/>
            <person name="Fischer R."/>
            <person name="Frisvad J.C."/>
            <person name="Goldman G.H."/>
            <person name="Houbraken J."/>
            <person name="Oakley B."/>
            <person name="Pocsi I."/>
            <person name="Scazzocchio C."/>
            <person name="Seiboth B."/>
            <person name="vanKuyk P.A."/>
            <person name="Wortman J."/>
            <person name="Dyer P.S."/>
            <person name="Grigoriev I.V."/>
        </authorList>
    </citation>
    <scope>NUCLEOTIDE SEQUENCE [LARGE SCALE GENOMIC DNA]</scope>
    <source>
        <strain evidence="5">CBS 593.65</strain>
    </source>
</reference>
<dbReference type="GO" id="GO:0008270">
    <property type="term" value="F:zinc ion binding"/>
    <property type="evidence" value="ECO:0007669"/>
    <property type="project" value="UniProtKB-KW"/>
</dbReference>
<sequence>MVAGISKRQQQRNERALQDLIRSVPGNDRCADCSAMNPGWTSWNIGVFLCMRCAALHRKMGTHISKVKSLSMDTWSAEQVDNMKSYGNTIVNKIYNPRNIQPPVPTDIDEADACMERFIRQKYQTRTLEDGKPKPPSRQDPSYTRPESPEGSPPPLPPKPSRPFGFGLRSASSATNLGQQTASNRAPESPATEARRGSFELKLARLKEMGFTNERRNTTALKGLDGNFDKTVETLVRVGEGKQTQQARTPAATTPSAGASVNPFDQLDAKPPAQPALPNGQSYNPFDMPTPQAQPQPQAAPTQSLEQSFQNLQVAQPLFPHSTGGYPNTQATLAQPGYAQSAAQPFAPQAGYPVSAHDSGNNPFFQSGAQLQASLNPTPPQNPYSAQTNPFFSQGSTQPQQTPFQSQTQTATTAPGAGFPQPLRHANTMPQMPSSTFGQSSPFQPQQQQKQQQPQGLQQSQFGVQTGQPGQSPFNPFQSSTAPNTPLSNYPPHSPFGQPQSAQPLASQPTGRVDKNSILALYNFSAPPPAIPEQPPTQPTSAFGGPTPFGQTQNQQAAQFQPPNPTNTQPQAVMDPQAGSRNPFMGFQAPGTQQPAQMQTQQPAYGMAMNSANPGSNAGFMRAHMSQQSVDINGFQTGRHSPDAFAGLSAQQR</sequence>
<feature type="compositionally biased region" description="Polar residues" evidence="2">
    <location>
        <begin position="466"/>
        <end position="488"/>
    </location>
</feature>
<name>A0A1L9TU20_9EURO</name>
<dbReference type="SUPFAM" id="SSF57863">
    <property type="entry name" value="ArfGap/RecO-like zinc finger"/>
    <property type="match status" value="1"/>
</dbReference>
<dbReference type="InterPro" id="IPR009060">
    <property type="entry name" value="UBA-like_sf"/>
</dbReference>
<evidence type="ECO:0000259" key="3">
    <source>
        <dbReference type="PROSITE" id="PS50115"/>
    </source>
</evidence>
<feature type="compositionally biased region" description="Low complexity" evidence="2">
    <location>
        <begin position="437"/>
        <end position="465"/>
    </location>
</feature>
<dbReference type="PANTHER" id="PTHR45705:SF7">
    <property type="entry name" value="ACTIVATING PROTEIN FOR ARF, PUTATIVE (AFU_ORTHOLOGUE AFUA_4G09120)-RELATED"/>
    <property type="match status" value="1"/>
</dbReference>
<feature type="compositionally biased region" description="Low complexity" evidence="2">
    <location>
        <begin position="498"/>
        <end position="509"/>
    </location>
</feature>
<feature type="compositionally biased region" description="Polar residues" evidence="2">
    <location>
        <begin position="358"/>
        <end position="376"/>
    </location>
</feature>
<feature type="domain" description="Arf-GAP" evidence="3">
    <location>
        <begin position="15"/>
        <end position="141"/>
    </location>
</feature>
<feature type="compositionally biased region" description="Low complexity" evidence="2">
    <location>
        <begin position="548"/>
        <end position="571"/>
    </location>
</feature>
<keyword evidence="5" id="KW-1185">Reference proteome</keyword>
<feature type="region of interest" description="Disordered" evidence="2">
    <location>
        <begin position="123"/>
        <end position="198"/>
    </location>
</feature>
<keyword evidence="1" id="KW-0479">Metal-binding</keyword>
<dbReference type="InterPro" id="IPR037278">
    <property type="entry name" value="ARFGAP/RecO"/>
</dbReference>
<dbReference type="InterPro" id="IPR001164">
    <property type="entry name" value="ArfGAP_dom"/>
</dbReference>
<dbReference type="Proteomes" id="UP000184356">
    <property type="component" value="Unassembled WGS sequence"/>
</dbReference>
<dbReference type="AlphaFoldDB" id="A0A1L9TU20"/>
<feature type="compositionally biased region" description="Polar residues" evidence="2">
    <location>
        <begin position="304"/>
        <end position="314"/>
    </location>
</feature>
<dbReference type="Pfam" id="PF01412">
    <property type="entry name" value="ArfGap"/>
    <property type="match status" value="1"/>
</dbReference>
<dbReference type="GO" id="GO:0005096">
    <property type="term" value="F:GTPase activator activity"/>
    <property type="evidence" value="ECO:0007669"/>
    <property type="project" value="InterPro"/>
</dbReference>
<feature type="compositionally biased region" description="Pro residues" evidence="2">
    <location>
        <begin position="526"/>
        <end position="538"/>
    </location>
</feature>
<evidence type="ECO:0000313" key="5">
    <source>
        <dbReference type="Proteomes" id="UP000184356"/>
    </source>
</evidence>